<gene>
    <name evidence="9" type="ORF">FRACA_1490011</name>
</gene>
<feature type="domain" description="Major facilitator superfamily (MFS) profile" evidence="8">
    <location>
        <begin position="58"/>
        <end position="430"/>
    </location>
</feature>
<evidence type="ECO:0000256" key="5">
    <source>
        <dbReference type="ARBA" id="ARBA00023136"/>
    </source>
</evidence>
<dbReference type="InterPro" id="IPR011701">
    <property type="entry name" value="MFS"/>
</dbReference>
<dbReference type="PRINTS" id="PR01035">
    <property type="entry name" value="TCRTETA"/>
</dbReference>
<feature type="transmembrane region" description="Helical" evidence="7">
    <location>
        <begin position="56"/>
        <end position="83"/>
    </location>
</feature>
<dbReference type="InterPro" id="IPR001958">
    <property type="entry name" value="Tet-R_TetA/multi-R_MdtG-like"/>
</dbReference>
<evidence type="ECO:0000259" key="8">
    <source>
        <dbReference type="PROSITE" id="PS50850"/>
    </source>
</evidence>
<dbReference type="Pfam" id="PF07690">
    <property type="entry name" value="MFS_1"/>
    <property type="match status" value="1"/>
</dbReference>
<feature type="transmembrane region" description="Helical" evidence="7">
    <location>
        <begin position="406"/>
        <end position="426"/>
    </location>
</feature>
<sequence length="458" mass="47787">MTGHGAARRDVPEPRAVRFPVEASSASAREVRLDGAAPDHGDAPCPRPETRDRPRWSALITGWLALFVIGTDLFVVSPLLPIWRSRFDVSLRTAGLTVTVFALAYVVAAPAWGRRAVKVSPPAVLVLALSGFAVCNVLTAVAPTFWTLLAARVGTGLFVSGATATVFTLVASSAPQGRRASWLGIATSGLLSALWAGAPLGGLVARHTSWRAVFVVLAAFAVLILVAARGIWPDTQAARAVAAPVRRGAVWRARAVAPTACWAAAVYGLYTYLSAGLGDRPGWSTAWVNTSLIVYGLCAVAATFLGGRIADRHGAARTTWAALLLLAVADVAFTASLSGAAVTTCLAVALLAFAAYTAFPAKQAQLVSDHPSDSAQLMAWNQSAMYLGITLGSLAGGRIADGHFRALPLACAAVAVFGVAAQVFTVRRRTPAGHAADGELISIWSCAVRCSRSSRSRR</sequence>
<dbReference type="InterPro" id="IPR020846">
    <property type="entry name" value="MFS_dom"/>
</dbReference>
<evidence type="ECO:0000256" key="3">
    <source>
        <dbReference type="ARBA" id="ARBA00022692"/>
    </source>
</evidence>
<feature type="transmembrane region" description="Helical" evidence="7">
    <location>
        <begin position="210"/>
        <end position="232"/>
    </location>
</feature>
<accession>A0A2I2KLT8</accession>
<evidence type="ECO:0000256" key="7">
    <source>
        <dbReference type="SAM" id="Phobius"/>
    </source>
</evidence>
<feature type="compositionally biased region" description="Basic and acidic residues" evidence="6">
    <location>
        <begin position="29"/>
        <end position="51"/>
    </location>
</feature>
<feature type="transmembrane region" description="Helical" evidence="7">
    <location>
        <begin position="318"/>
        <end position="335"/>
    </location>
</feature>
<protein>
    <submittedName>
        <fullName evidence="9">Major facilitator superfamily MFS_1</fullName>
    </submittedName>
</protein>
<keyword evidence="2" id="KW-1003">Cell membrane</keyword>
<keyword evidence="10" id="KW-1185">Reference proteome</keyword>
<feature type="compositionally biased region" description="Basic and acidic residues" evidence="6">
    <location>
        <begin position="7"/>
        <end position="16"/>
    </location>
</feature>
<dbReference type="GO" id="GO:0022857">
    <property type="term" value="F:transmembrane transporter activity"/>
    <property type="evidence" value="ECO:0007669"/>
    <property type="project" value="InterPro"/>
</dbReference>
<feature type="transmembrane region" description="Helical" evidence="7">
    <location>
        <begin position="89"/>
        <end position="112"/>
    </location>
</feature>
<keyword evidence="3 7" id="KW-0812">Transmembrane</keyword>
<dbReference type="PROSITE" id="PS50850">
    <property type="entry name" value="MFS"/>
    <property type="match status" value="1"/>
</dbReference>
<keyword evidence="4 7" id="KW-1133">Transmembrane helix</keyword>
<feature type="transmembrane region" description="Helical" evidence="7">
    <location>
        <begin position="285"/>
        <end position="306"/>
    </location>
</feature>
<reference evidence="9 10" key="1">
    <citation type="submission" date="2017-06" db="EMBL/GenBank/DDBJ databases">
        <authorList>
            <person name="Kim H.J."/>
            <person name="Triplett B.A."/>
        </authorList>
    </citation>
    <scope>NUCLEOTIDE SEQUENCE [LARGE SCALE GENOMIC DNA]</scope>
    <source>
        <strain evidence="9">FRACA_ARgP5</strain>
    </source>
</reference>
<dbReference type="InterPro" id="IPR050189">
    <property type="entry name" value="MFS_Efflux_Transporters"/>
</dbReference>
<name>A0A2I2KLT8_9ACTN</name>
<dbReference type="AlphaFoldDB" id="A0A2I2KLT8"/>
<dbReference type="Gene3D" id="1.20.1250.20">
    <property type="entry name" value="MFS general substrate transporter like domains"/>
    <property type="match status" value="2"/>
</dbReference>
<dbReference type="EMBL" id="FZMO01000056">
    <property type="protein sequence ID" value="SNQ46619.1"/>
    <property type="molecule type" value="Genomic_DNA"/>
</dbReference>
<evidence type="ECO:0000256" key="2">
    <source>
        <dbReference type="ARBA" id="ARBA00022475"/>
    </source>
</evidence>
<dbReference type="PANTHER" id="PTHR43124:SF3">
    <property type="entry name" value="CHLORAMPHENICOL EFFLUX PUMP RV0191"/>
    <property type="match status" value="1"/>
</dbReference>
<evidence type="ECO:0000256" key="4">
    <source>
        <dbReference type="ARBA" id="ARBA00022989"/>
    </source>
</evidence>
<dbReference type="GO" id="GO:0005886">
    <property type="term" value="C:plasma membrane"/>
    <property type="evidence" value="ECO:0007669"/>
    <property type="project" value="UniProtKB-SubCell"/>
</dbReference>
<feature type="transmembrane region" description="Helical" evidence="7">
    <location>
        <begin position="124"/>
        <end position="143"/>
    </location>
</feature>
<evidence type="ECO:0000256" key="6">
    <source>
        <dbReference type="SAM" id="MobiDB-lite"/>
    </source>
</evidence>
<organism evidence="9 10">
    <name type="scientific">Frankia canadensis</name>
    <dbReference type="NCBI Taxonomy" id="1836972"/>
    <lineage>
        <taxon>Bacteria</taxon>
        <taxon>Bacillati</taxon>
        <taxon>Actinomycetota</taxon>
        <taxon>Actinomycetes</taxon>
        <taxon>Frankiales</taxon>
        <taxon>Frankiaceae</taxon>
        <taxon>Frankia</taxon>
    </lineage>
</organism>
<dbReference type="PANTHER" id="PTHR43124">
    <property type="entry name" value="PURINE EFFLUX PUMP PBUE"/>
    <property type="match status" value="1"/>
</dbReference>
<evidence type="ECO:0000313" key="10">
    <source>
        <dbReference type="Proteomes" id="UP000234331"/>
    </source>
</evidence>
<feature type="transmembrane region" description="Helical" evidence="7">
    <location>
        <begin position="182"/>
        <end position="204"/>
    </location>
</feature>
<dbReference type="InterPro" id="IPR036259">
    <property type="entry name" value="MFS_trans_sf"/>
</dbReference>
<comment type="subcellular location">
    <subcellularLocation>
        <location evidence="1">Cell membrane</location>
        <topology evidence="1">Multi-pass membrane protein</topology>
    </subcellularLocation>
</comment>
<dbReference type="Proteomes" id="UP000234331">
    <property type="component" value="Unassembled WGS sequence"/>
</dbReference>
<keyword evidence="5 7" id="KW-0472">Membrane</keyword>
<feature type="region of interest" description="Disordered" evidence="6">
    <location>
        <begin position="1"/>
        <end position="51"/>
    </location>
</feature>
<evidence type="ECO:0000313" key="9">
    <source>
        <dbReference type="EMBL" id="SNQ46619.1"/>
    </source>
</evidence>
<feature type="transmembrane region" description="Helical" evidence="7">
    <location>
        <begin position="149"/>
        <end position="170"/>
    </location>
</feature>
<dbReference type="CDD" id="cd17324">
    <property type="entry name" value="MFS_NepI_like"/>
    <property type="match status" value="1"/>
</dbReference>
<proteinExistence type="predicted"/>
<feature type="transmembrane region" description="Helical" evidence="7">
    <location>
        <begin position="253"/>
        <end position="273"/>
    </location>
</feature>
<evidence type="ECO:0000256" key="1">
    <source>
        <dbReference type="ARBA" id="ARBA00004651"/>
    </source>
</evidence>
<dbReference type="SUPFAM" id="SSF103473">
    <property type="entry name" value="MFS general substrate transporter"/>
    <property type="match status" value="1"/>
</dbReference>